<name>A0A2S7EQ46_9XANT</name>
<protein>
    <submittedName>
        <fullName evidence="1">Uncharacterized protein</fullName>
    </submittedName>
</protein>
<comment type="caution">
    <text evidence="1">The sequence shown here is derived from an EMBL/GenBank/DDBJ whole genome shotgun (WGS) entry which is preliminary data.</text>
</comment>
<evidence type="ECO:0000313" key="1">
    <source>
        <dbReference type="EMBL" id="PPU95235.1"/>
    </source>
</evidence>
<proteinExistence type="predicted"/>
<evidence type="ECO:0000313" key="2">
    <source>
        <dbReference type="Proteomes" id="UP000239939"/>
    </source>
</evidence>
<reference evidence="2" key="1">
    <citation type="submission" date="2016-08" db="EMBL/GenBank/DDBJ databases">
        <authorList>
            <person name="Merda D."/>
            <person name="Briand M."/>
            <person name="Taghouti G."/>
            <person name="Carrere S."/>
            <person name="Gouzy J."/>
            <person name="Portier P."/>
            <person name="Jacques M.-A."/>
            <person name="Fischer-Le Saux M."/>
        </authorList>
    </citation>
    <scope>NUCLEOTIDE SEQUENCE [LARGE SCALE GENOMIC DNA]</scope>
    <source>
        <strain evidence="2">CFBP1817</strain>
    </source>
</reference>
<dbReference type="Proteomes" id="UP000239939">
    <property type="component" value="Unassembled WGS sequence"/>
</dbReference>
<organism evidence="1 2">
    <name type="scientific">Xanthomonas populi</name>
    <dbReference type="NCBI Taxonomy" id="53414"/>
    <lineage>
        <taxon>Bacteria</taxon>
        <taxon>Pseudomonadati</taxon>
        <taxon>Pseudomonadota</taxon>
        <taxon>Gammaproteobacteria</taxon>
        <taxon>Lysobacterales</taxon>
        <taxon>Lysobacteraceae</taxon>
        <taxon>Xanthomonas</taxon>
    </lineage>
</organism>
<keyword evidence="2" id="KW-1185">Reference proteome</keyword>
<accession>A0A2S7EQ46</accession>
<dbReference type="OrthoDB" id="6000216at2"/>
<sequence length="76" mass="8415">MRFARQRARRQRRDHGTEPLSAILLHRSVICSLMIAIFICEQSGTGRLVDGAMPSCCFPDSVRACVTPANPAERDA</sequence>
<gene>
    <name evidence="1" type="ORF">XpopCFBP1817_09195</name>
</gene>
<dbReference type="AlphaFoldDB" id="A0A2S7EQ46"/>
<dbReference type="EMBL" id="MDEJ01000045">
    <property type="protein sequence ID" value="PPU95235.1"/>
    <property type="molecule type" value="Genomic_DNA"/>
</dbReference>